<evidence type="ECO:0000256" key="8">
    <source>
        <dbReference type="ARBA" id="ARBA00023224"/>
    </source>
</evidence>
<keyword evidence="8 9" id="KW-0807">Transducer</keyword>
<feature type="transmembrane region" description="Helical" evidence="10">
    <location>
        <begin position="126"/>
        <end position="144"/>
    </location>
</feature>
<dbReference type="GO" id="GO:0043005">
    <property type="term" value="C:neuron projection"/>
    <property type="evidence" value="ECO:0007669"/>
    <property type="project" value="TreeGrafter"/>
</dbReference>
<feature type="transmembrane region" description="Helical" evidence="10">
    <location>
        <begin position="81"/>
        <end position="106"/>
    </location>
</feature>
<dbReference type="PANTHER" id="PTHR24235:SF29">
    <property type="entry name" value="GH23382P"/>
    <property type="match status" value="1"/>
</dbReference>
<dbReference type="Gene3D" id="1.20.1070.10">
    <property type="entry name" value="Rhodopsin 7-helix transmembrane proteins"/>
    <property type="match status" value="1"/>
</dbReference>
<dbReference type="AlphaFoldDB" id="A0A915CPU9"/>
<sequence length="151" mass="16989">MHYPNTSSITPTTLPLLNYSLASYNNKNYLFSLASNSDNAITKTVFLLSYLTVFLTSISGNSLVVYVVLTSKNMQTVTNIFITNLAAADLLVCITSLWLTPVYTYIGHWIWGDWLCYGLPLFQGTSIFISTLTLMSIALDRYFVICRRTKV</sequence>
<proteinExistence type="inferred from homology"/>
<dbReference type="SUPFAM" id="SSF81321">
    <property type="entry name" value="Family A G protein-coupled receptor-like"/>
    <property type="match status" value="1"/>
</dbReference>
<dbReference type="Pfam" id="PF00001">
    <property type="entry name" value="7tm_1"/>
    <property type="match status" value="1"/>
</dbReference>
<evidence type="ECO:0000256" key="2">
    <source>
        <dbReference type="ARBA" id="ARBA00010663"/>
    </source>
</evidence>
<dbReference type="InterPro" id="IPR000611">
    <property type="entry name" value="NPY_rcpt"/>
</dbReference>
<dbReference type="InterPro" id="IPR000276">
    <property type="entry name" value="GPCR_Rhodpsn"/>
</dbReference>
<evidence type="ECO:0000256" key="6">
    <source>
        <dbReference type="ARBA" id="ARBA00023136"/>
    </source>
</evidence>
<keyword evidence="7 9" id="KW-0675">Receptor</keyword>
<evidence type="ECO:0000256" key="10">
    <source>
        <dbReference type="SAM" id="Phobius"/>
    </source>
</evidence>
<dbReference type="Proteomes" id="UP000887574">
    <property type="component" value="Unplaced"/>
</dbReference>
<evidence type="ECO:0000256" key="9">
    <source>
        <dbReference type="RuleBase" id="RU000688"/>
    </source>
</evidence>
<evidence type="ECO:0000256" key="3">
    <source>
        <dbReference type="ARBA" id="ARBA00022692"/>
    </source>
</evidence>
<evidence type="ECO:0000256" key="1">
    <source>
        <dbReference type="ARBA" id="ARBA00004141"/>
    </source>
</evidence>
<evidence type="ECO:0000256" key="7">
    <source>
        <dbReference type="ARBA" id="ARBA00023170"/>
    </source>
</evidence>
<keyword evidence="4 10" id="KW-1133">Transmembrane helix</keyword>
<evidence type="ECO:0000256" key="5">
    <source>
        <dbReference type="ARBA" id="ARBA00023040"/>
    </source>
</evidence>
<dbReference type="WBParaSite" id="jg10928">
    <property type="protein sequence ID" value="jg10928"/>
    <property type="gene ID" value="jg10928"/>
</dbReference>
<dbReference type="PRINTS" id="PR00237">
    <property type="entry name" value="GPCRRHODOPSN"/>
</dbReference>
<dbReference type="GO" id="GO:0005886">
    <property type="term" value="C:plasma membrane"/>
    <property type="evidence" value="ECO:0007669"/>
    <property type="project" value="TreeGrafter"/>
</dbReference>
<keyword evidence="5 9" id="KW-0297">G-protein coupled receptor</keyword>
<protein>
    <submittedName>
        <fullName evidence="13">G-protein coupled receptors family 1 profile domain-containing protein</fullName>
    </submittedName>
</protein>
<comment type="subcellular location">
    <subcellularLocation>
        <location evidence="1">Membrane</location>
        <topology evidence="1">Multi-pass membrane protein</topology>
    </subcellularLocation>
</comment>
<evidence type="ECO:0000313" key="13">
    <source>
        <dbReference type="WBParaSite" id="jg10928"/>
    </source>
</evidence>
<feature type="transmembrane region" description="Helical" evidence="10">
    <location>
        <begin position="46"/>
        <end position="69"/>
    </location>
</feature>
<accession>A0A915CPU9</accession>
<evidence type="ECO:0000256" key="4">
    <source>
        <dbReference type="ARBA" id="ARBA00022989"/>
    </source>
</evidence>
<dbReference type="PROSITE" id="PS50262">
    <property type="entry name" value="G_PROTEIN_RECEP_F1_2"/>
    <property type="match status" value="1"/>
</dbReference>
<comment type="similarity">
    <text evidence="2 9">Belongs to the G-protein coupled receptor 1 family.</text>
</comment>
<keyword evidence="12" id="KW-1185">Reference proteome</keyword>
<dbReference type="GO" id="GO:0042923">
    <property type="term" value="F:neuropeptide binding"/>
    <property type="evidence" value="ECO:0007669"/>
    <property type="project" value="TreeGrafter"/>
</dbReference>
<keyword evidence="3 9" id="KW-0812">Transmembrane</keyword>
<dbReference type="InterPro" id="IPR017452">
    <property type="entry name" value="GPCR_Rhodpsn_7TM"/>
</dbReference>
<feature type="domain" description="G-protein coupled receptors family 1 profile" evidence="11">
    <location>
        <begin position="60"/>
        <end position="151"/>
    </location>
</feature>
<dbReference type="GO" id="GO:0004983">
    <property type="term" value="F:neuropeptide Y receptor activity"/>
    <property type="evidence" value="ECO:0007669"/>
    <property type="project" value="InterPro"/>
</dbReference>
<dbReference type="PANTHER" id="PTHR24235">
    <property type="entry name" value="NEUROPEPTIDE Y RECEPTOR"/>
    <property type="match status" value="1"/>
</dbReference>
<reference evidence="13" key="1">
    <citation type="submission" date="2022-11" db="UniProtKB">
        <authorList>
            <consortium name="WormBaseParasite"/>
        </authorList>
    </citation>
    <scope>IDENTIFICATION</scope>
</reference>
<evidence type="ECO:0000259" key="11">
    <source>
        <dbReference type="PROSITE" id="PS50262"/>
    </source>
</evidence>
<name>A0A915CPU9_9BILA</name>
<organism evidence="12 13">
    <name type="scientific">Ditylenchus dipsaci</name>
    <dbReference type="NCBI Taxonomy" id="166011"/>
    <lineage>
        <taxon>Eukaryota</taxon>
        <taxon>Metazoa</taxon>
        <taxon>Ecdysozoa</taxon>
        <taxon>Nematoda</taxon>
        <taxon>Chromadorea</taxon>
        <taxon>Rhabditida</taxon>
        <taxon>Tylenchina</taxon>
        <taxon>Tylenchomorpha</taxon>
        <taxon>Sphaerularioidea</taxon>
        <taxon>Anguinidae</taxon>
        <taxon>Anguininae</taxon>
        <taxon>Ditylenchus</taxon>
    </lineage>
</organism>
<keyword evidence="6 10" id="KW-0472">Membrane</keyword>
<dbReference type="PRINTS" id="PR01012">
    <property type="entry name" value="NRPEPTIDEYR"/>
</dbReference>
<evidence type="ECO:0000313" key="12">
    <source>
        <dbReference type="Proteomes" id="UP000887574"/>
    </source>
</evidence>
<dbReference type="PROSITE" id="PS00237">
    <property type="entry name" value="G_PROTEIN_RECEP_F1_1"/>
    <property type="match status" value="1"/>
</dbReference>